<dbReference type="RefSeq" id="WP_379875047.1">
    <property type="nucleotide sequence ID" value="NZ_JBHUIP010000003.1"/>
</dbReference>
<keyword evidence="4" id="KW-1185">Reference proteome</keyword>
<name>A0ABW5DLX4_9PROT</name>
<dbReference type="EMBL" id="JBHUIP010000003">
    <property type="protein sequence ID" value="MFD2262133.1"/>
    <property type="molecule type" value="Genomic_DNA"/>
</dbReference>
<protein>
    <submittedName>
        <fullName evidence="3">Uncharacterized protein</fullName>
    </submittedName>
</protein>
<feature type="transmembrane region" description="Helical" evidence="2">
    <location>
        <begin position="99"/>
        <end position="118"/>
    </location>
</feature>
<keyword evidence="2" id="KW-0812">Transmembrane</keyword>
<evidence type="ECO:0000256" key="2">
    <source>
        <dbReference type="SAM" id="Phobius"/>
    </source>
</evidence>
<feature type="transmembrane region" description="Helical" evidence="2">
    <location>
        <begin position="12"/>
        <end position="34"/>
    </location>
</feature>
<feature type="transmembrane region" description="Helical" evidence="2">
    <location>
        <begin position="40"/>
        <end position="58"/>
    </location>
</feature>
<reference evidence="4" key="1">
    <citation type="journal article" date="2019" name="Int. J. Syst. Evol. Microbiol.">
        <title>The Global Catalogue of Microorganisms (GCM) 10K type strain sequencing project: providing services to taxonomists for standard genome sequencing and annotation.</title>
        <authorList>
            <consortium name="The Broad Institute Genomics Platform"/>
            <consortium name="The Broad Institute Genome Sequencing Center for Infectious Disease"/>
            <person name="Wu L."/>
            <person name="Ma J."/>
        </authorList>
    </citation>
    <scope>NUCLEOTIDE SEQUENCE [LARGE SCALE GENOMIC DNA]</scope>
    <source>
        <strain evidence="4">CGMCC 1.19062</strain>
    </source>
</reference>
<feature type="transmembrane region" description="Helical" evidence="2">
    <location>
        <begin position="130"/>
        <end position="146"/>
    </location>
</feature>
<evidence type="ECO:0000313" key="4">
    <source>
        <dbReference type="Proteomes" id="UP001597295"/>
    </source>
</evidence>
<dbReference type="Proteomes" id="UP001597295">
    <property type="component" value="Unassembled WGS sequence"/>
</dbReference>
<accession>A0ABW5DLX4</accession>
<sequence>MSQPSPNSRLLFWIIAPAIGFGSSMLLAFLTLAFARWIGWPDLGGAVVGFGLIAVWEAGTVRQTLGQSSLVWVQAFLVLPAFLLGTSGLAVNLVPGGTWLMPMLLALLVPAAACAWAAFKLGARAERNHLIAASIWLIIAIIGMPVDRDIDSAYRLLALSGTLTVAVINIMLGMLWPWMHDNRDPRLLGLFPWLMPVLLAESVSPQRKAAPPPAPTPVQPAGEAAAQPPVETVVQPRSTENDERFQSSKTGPTPTLPANAKVISAAALRMRRKRRPSR</sequence>
<evidence type="ECO:0000313" key="3">
    <source>
        <dbReference type="EMBL" id="MFD2262133.1"/>
    </source>
</evidence>
<keyword evidence="2" id="KW-1133">Transmembrane helix</keyword>
<feature type="region of interest" description="Disordered" evidence="1">
    <location>
        <begin position="206"/>
        <end position="260"/>
    </location>
</feature>
<proteinExistence type="predicted"/>
<comment type="caution">
    <text evidence="3">The sequence shown here is derived from an EMBL/GenBank/DDBJ whole genome shotgun (WGS) entry which is preliminary data.</text>
</comment>
<organism evidence="3 4">
    <name type="scientific">Lacibacterium aquatile</name>
    <dbReference type="NCBI Taxonomy" id="1168082"/>
    <lineage>
        <taxon>Bacteria</taxon>
        <taxon>Pseudomonadati</taxon>
        <taxon>Pseudomonadota</taxon>
        <taxon>Alphaproteobacteria</taxon>
        <taxon>Rhodospirillales</taxon>
        <taxon>Rhodospirillaceae</taxon>
    </lineage>
</organism>
<evidence type="ECO:0000256" key="1">
    <source>
        <dbReference type="SAM" id="MobiDB-lite"/>
    </source>
</evidence>
<keyword evidence="2" id="KW-0472">Membrane</keyword>
<feature type="transmembrane region" description="Helical" evidence="2">
    <location>
        <begin position="70"/>
        <end position="93"/>
    </location>
</feature>
<gene>
    <name evidence="3" type="ORF">ACFSM5_04485</name>
</gene>
<feature type="transmembrane region" description="Helical" evidence="2">
    <location>
        <begin position="152"/>
        <end position="176"/>
    </location>
</feature>